<organism evidence="4 5">
    <name type="scientific">Aspergillus niger</name>
    <dbReference type="NCBI Taxonomy" id="5061"/>
    <lineage>
        <taxon>Eukaryota</taxon>
        <taxon>Fungi</taxon>
        <taxon>Dikarya</taxon>
        <taxon>Ascomycota</taxon>
        <taxon>Pezizomycotina</taxon>
        <taxon>Eurotiomycetes</taxon>
        <taxon>Eurotiomycetidae</taxon>
        <taxon>Eurotiales</taxon>
        <taxon>Aspergillaceae</taxon>
        <taxon>Aspergillus</taxon>
        <taxon>Aspergillus subgen. Circumdati</taxon>
    </lineage>
</organism>
<dbReference type="PANTHER" id="PTHR42735:SF4">
    <property type="entry name" value="PYRIDOXAL PHOSPHATE-DEPENDENT DECARBOXYLASE FAMILY PROTEIN"/>
    <property type="match status" value="1"/>
</dbReference>
<dbReference type="OMA" id="HIAMFNM"/>
<evidence type="ECO:0000313" key="5">
    <source>
        <dbReference type="Proteomes" id="UP000068243"/>
    </source>
</evidence>
<dbReference type="VEuPathDB" id="FungiDB:ASPNIDRAFT2_1094873"/>
<evidence type="ECO:0000313" key="4">
    <source>
        <dbReference type="EMBL" id="GAQ46230.1"/>
    </source>
</evidence>
<keyword evidence="3" id="KW-0456">Lyase</keyword>
<sequence>MAEMNQHSENSRALILDIVTKHAEGRRSLDNTDASFITREMIEHPIARQSITTLGDKLTEVMGNLANSSIPFWSTRYNAHMNMDTTMASTLGYIAAMMYNPNNVTPESSPYTTHIEHKVGNQLCKMLGYNVDCGDPEKAIGWGHITCDGSVANLEAIWAARNLKFYPLSLKLAMDAGNPLHFLTTAHPPMGSFEPPTVAQLRSLGSADSITIDPHKSGYIHYPAGGLCYRDERTRYLITWTSPIIHHNGDENDSMGIYGVEGSKPGAAPVAVWLSHETIGLNRAGYGLLLGKALFASVKLYCHIATMTIGDDGEGDDDLIVVPFNMLPAEQNGTVPWSSRPVLEQRNWIRNHIINPPNSDLESDPDTFNRFKEIGSDLMINSFTFNFRINGVPNKDVIPRRYRDNERPLILTETEMSPNTYGDSLETYKERLGLGKEAVGDLKSLVSVTMSPWPSDPDILKSMADGLKSMAKEEIERCRKRNTPTPDHHGFIMQGDITLFLVHFPMFNMANHRRQLILEASIPDQVMKEYRKLRAAYPDSVFTLGNIERHHLNDLLQAEQFTARMDRGIPKLQPPVNDPTGEPVMPDPLTPPFTVHITRKVVDRSLVFDNLENEYPELMPFYLYGCGKEHHMDHRLTKSPNAQLTAELAMGDPSLSDEQLQKGVRINLTTVFERAVQPLPTAEGQIVANTPGLNFQPGTRYPFEAYADGQRVAGGMLTLGARLYADWHEINMDGADEH</sequence>
<dbReference type="SUPFAM" id="SSF53383">
    <property type="entry name" value="PLP-dependent transferases"/>
    <property type="match status" value="1"/>
</dbReference>
<comment type="cofactor">
    <cofactor evidence="1">
        <name>pyridoxal 5'-phosphate</name>
        <dbReference type="ChEBI" id="CHEBI:597326"/>
    </cofactor>
</comment>
<evidence type="ECO:0000256" key="1">
    <source>
        <dbReference type="ARBA" id="ARBA00001933"/>
    </source>
</evidence>
<proteinExistence type="predicted"/>
<dbReference type="VEuPathDB" id="FungiDB:An11g08250"/>
<accession>A0A100IRY2</accession>
<comment type="caution">
    <text evidence="4">The sequence shown here is derived from an EMBL/GenBank/DDBJ whole genome shotgun (WGS) entry which is preliminary data.</text>
</comment>
<evidence type="ECO:0000256" key="2">
    <source>
        <dbReference type="ARBA" id="ARBA00022898"/>
    </source>
</evidence>
<gene>
    <name evidence="4" type="ORF">ABL_08891</name>
</gene>
<evidence type="ECO:0000256" key="3">
    <source>
        <dbReference type="ARBA" id="ARBA00023239"/>
    </source>
</evidence>
<keyword evidence="2" id="KW-0663">Pyridoxal phosphate</keyword>
<dbReference type="Proteomes" id="UP000068243">
    <property type="component" value="Unassembled WGS sequence"/>
</dbReference>
<dbReference type="InterPro" id="IPR050477">
    <property type="entry name" value="GrpII_AminoAcid_Decarb"/>
</dbReference>
<dbReference type="InterPro" id="IPR015424">
    <property type="entry name" value="PyrdxlP-dep_Trfase"/>
</dbReference>
<dbReference type="Gene3D" id="3.40.640.10">
    <property type="entry name" value="Type I PLP-dependent aspartate aminotransferase-like (Major domain)"/>
    <property type="match status" value="2"/>
</dbReference>
<reference evidence="5" key="1">
    <citation type="journal article" date="2016" name="Genome Announc.">
        <title>Draft genome sequence of Aspergillus niger strain An76.</title>
        <authorList>
            <person name="Gong W."/>
            <person name="Cheng Z."/>
            <person name="Zhang H."/>
            <person name="Liu L."/>
            <person name="Gao P."/>
            <person name="Wang L."/>
        </authorList>
    </citation>
    <scope>NUCLEOTIDE SEQUENCE [LARGE SCALE GENOMIC DNA]</scope>
    <source>
        <strain evidence="5">An76</strain>
    </source>
</reference>
<protein>
    <submittedName>
        <fullName evidence="4">Group II decarboxylase</fullName>
    </submittedName>
</protein>
<dbReference type="InterPro" id="IPR015421">
    <property type="entry name" value="PyrdxlP-dep_Trfase_major"/>
</dbReference>
<dbReference type="AlphaFoldDB" id="A0A100IRY2"/>
<dbReference type="VEuPathDB" id="FungiDB:M747DRAFT_358659"/>
<name>A0A100IRY2_ASPNG</name>
<dbReference type="EMBL" id="BCMY01000020">
    <property type="protein sequence ID" value="GAQ46230.1"/>
    <property type="molecule type" value="Genomic_DNA"/>
</dbReference>
<dbReference type="VEuPathDB" id="FungiDB:ATCC64974_93300"/>
<dbReference type="PANTHER" id="PTHR42735">
    <property type="match status" value="1"/>
</dbReference>
<dbReference type="OrthoDB" id="2161780at2759"/>